<keyword evidence="3" id="KW-1185">Reference proteome</keyword>
<evidence type="ECO:0000313" key="3">
    <source>
        <dbReference type="Proteomes" id="UP000242791"/>
    </source>
</evidence>
<accession>A0A1J9P0P1</accession>
<feature type="region of interest" description="Disordered" evidence="1">
    <location>
        <begin position="1"/>
        <end position="43"/>
    </location>
</feature>
<dbReference type="Proteomes" id="UP000242791">
    <property type="component" value="Unassembled WGS sequence"/>
</dbReference>
<feature type="non-terminal residue" evidence="2">
    <location>
        <position position="315"/>
    </location>
</feature>
<dbReference type="OrthoDB" id="4188863at2759"/>
<dbReference type="EMBL" id="LGTZ01003777">
    <property type="protein sequence ID" value="OJD09402.1"/>
    <property type="molecule type" value="Genomic_DNA"/>
</dbReference>
<evidence type="ECO:0000256" key="1">
    <source>
        <dbReference type="SAM" id="MobiDB-lite"/>
    </source>
</evidence>
<evidence type="ECO:0008006" key="4">
    <source>
        <dbReference type="Google" id="ProtNLM"/>
    </source>
</evidence>
<organism evidence="2 3">
    <name type="scientific">Blastomyces percursus</name>
    <dbReference type="NCBI Taxonomy" id="1658174"/>
    <lineage>
        <taxon>Eukaryota</taxon>
        <taxon>Fungi</taxon>
        <taxon>Dikarya</taxon>
        <taxon>Ascomycota</taxon>
        <taxon>Pezizomycotina</taxon>
        <taxon>Eurotiomycetes</taxon>
        <taxon>Eurotiomycetidae</taxon>
        <taxon>Onygenales</taxon>
        <taxon>Ajellomycetaceae</taxon>
        <taxon>Blastomyces</taxon>
    </lineage>
</organism>
<dbReference type="Pfam" id="PF14223">
    <property type="entry name" value="Retrotran_gag_2"/>
    <property type="match status" value="1"/>
</dbReference>
<evidence type="ECO:0000313" key="2">
    <source>
        <dbReference type="EMBL" id="OJD09402.1"/>
    </source>
</evidence>
<reference evidence="2 3" key="1">
    <citation type="submission" date="2015-08" db="EMBL/GenBank/DDBJ databases">
        <title>Emmonsia species relationships and genome sequence.</title>
        <authorList>
            <person name="Cuomo C.A."/>
            <person name="Schwartz I.S."/>
            <person name="Kenyon C."/>
            <person name="De Hoog G.S."/>
            <person name="Govender N.P."/>
            <person name="Botha A."/>
            <person name="Moreno L."/>
            <person name="De Vries M."/>
            <person name="Munoz J.F."/>
            <person name="Stielow J.B."/>
        </authorList>
    </citation>
    <scope>NUCLEOTIDE SEQUENCE [LARGE SCALE GENOMIC DNA]</scope>
    <source>
        <strain evidence="2 3">EI222</strain>
    </source>
</reference>
<sequence>MPPRTRATAGLLDTPASNNNMDENDEYRQETPTPGPRGDTGHDNAMIRMMMEYMERQDRRMEALIQKLGDNSTSLSNTRDPIDEFRRDAKTKLEGKHAIILTGINYLEWKSSILADAHLIQAKDILVKEETVPPTTAPLDTQLWNKKNELLYTRIFQSLNATVRDSLGPLDNYMAAATIWKSLAQRYAISHAEERLQTTKKMRDLRLKNNDIHTYLTDFRDLKAKLVSLGENWAESTYHDLFILGLGDWQQEFVRMKLDEFYATKQGPIQNLDLDVLMDQLATRATATTTSATQRPVYERPEEQRQCHYCENTGH</sequence>
<dbReference type="AlphaFoldDB" id="A0A1J9P0P1"/>
<name>A0A1J9P0P1_9EURO</name>
<proteinExistence type="predicted"/>
<dbReference type="VEuPathDB" id="FungiDB:ACJ73_10348"/>
<comment type="caution">
    <text evidence="2">The sequence shown here is derived from an EMBL/GenBank/DDBJ whole genome shotgun (WGS) entry which is preliminary data.</text>
</comment>
<gene>
    <name evidence="2" type="ORF">ACJ73_10348</name>
</gene>
<protein>
    <recommendedName>
        <fullName evidence="4">Retrotransposon gag domain-containing protein</fullName>
    </recommendedName>
</protein>